<dbReference type="RefSeq" id="WP_071985103.1">
    <property type="nucleotide sequence ID" value="NZ_NBYN01000056.1"/>
</dbReference>
<name>A0A1X4G482_9CYAN</name>
<dbReference type="EMBL" id="NBYN01000056">
    <property type="protein sequence ID" value="OSO89343.1"/>
    <property type="molecule type" value="Genomic_DNA"/>
</dbReference>
<protein>
    <submittedName>
        <fullName evidence="1">DNA-binding domain-containing protein</fullName>
    </submittedName>
</protein>
<organism evidence="1 2">
    <name type="scientific">Cylindrospermopsis raciborskii CENA303</name>
    <dbReference type="NCBI Taxonomy" id="1170769"/>
    <lineage>
        <taxon>Bacteria</taxon>
        <taxon>Bacillati</taxon>
        <taxon>Cyanobacteriota</taxon>
        <taxon>Cyanophyceae</taxon>
        <taxon>Nostocales</taxon>
        <taxon>Aphanizomenonaceae</taxon>
        <taxon>Cylindrospermopsis</taxon>
    </lineage>
</organism>
<sequence length="50" mass="5478">MSKPQITIRLSPSPLQELNNYVELTSTSRTDVVVSAIAQYLGCTDNVPLN</sequence>
<dbReference type="AlphaFoldDB" id="A0A1X4G482"/>
<proteinExistence type="predicted"/>
<reference evidence="2" key="1">
    <citation type="submission" date="2017-04" db="EMBL/GenBank/DDBJ databases">
        <authorList>
            <person name="Abreu V.A."/>
            <person name="Popin R.V."/>
            <person name="Rigonato J."/>
            <person name="Andreote A.P."/>
            <person name="Schaker P.C."/>
            <person name="Hoff-Risseti C."/>
            <person name="Alvarenga D.O."/>
            <person name="Varani A.M."/>
            <person name="Fiore M.F."/>
        </authorList>
    </citation>
    <scope>NUCLEOTIDE SEQUENCE [LARGE SCALE GENOMIC DNA]</scope>
    <source>
        <strain evidence="2">CENA303</strain>
    </source>
</reference>
<evidence type="ECO:0000313" key="1">
    <source>
        <dbReference type="EMBL" id="OSO89343.1"/>
    </source>
</evidence>
<accession>A0A1X4G482</accession>
<keyword evidence="1" id="KW-0238">DNA-binding</keyword>
<evidence type="ECO:0000313" key="2">
    <source>
        <dbReference type="Proteomes" id="UP000192997"/>
    </source>
</evidence>
<gene>
    <name evidence="1" type="ORF">B7O87_13050</name>
</gene>
<comment type="caution">
    <text evidence="1">The sequence shown here is derived from an EMBL/GenBank/DDBJ whole genome shotgun (WGS) entry which is preliminary data.</text>
</comment>
<dbReference type="Proteomes" id="UP000192997">
    <property type="component" value="Unassembled WGS sequence"/>
</dbReference>
<dbReference type="GO" id="GO:0003677">
    <property type="term" value="F:DNA binding"/>
    <property type="evidence" value="ECO:0007669"/>
    <property type="project" value="UniProtKB-KW"/>
</dbReference>